<dbReference type="PANTHER" id="PTHR12128">
    <property type="entry name" value="DIHYDRODIPICOLINATE SYNTHASE"/>
    <property type="match status" value="1"/>
</dbReference>
<comment type="caution">
    <text evidence="3">The sequence shown here is derived from an EMBL/GenBank/DDBJ whole genome shotgun (WGS) entry which is preliminary data.</text>
</comment>
<evidence type="ECO:0000256" key="2">
    <source>
        <dbReference type="ARBA" id="ARBA00023239"/>
    </source>
</evidence>
<gene>
    <name evidence="3" type="ORF">ATJ97_0026</name>
</gene>
<dbReference type="PRINTS" id="PR00146">
    <property type="entry name" value="DHPICSNTHASE"/>
</dbReference>
<evidence type="ECO:0000313" key="4">
    <source>
        <dbReference type="Proteomes" id="UP000222106"/>
    </source>
</evidence>
<proteinExistence type="inferred from homology"/>
<dbReference type="PANTHER" id="PTHR12128:SF66">
    <property type="entry name" value="4-HYDROXY-2-OXOGLUTARATE ALDOLASE, MITOCHONDRIAL"/>
    <property type="match status" value="1"/>
</dbReference>
<comment type="similarity">
    <text evidence="1">Belongs to the DapA family.</text>
</comment>
<accession>A0A2A9F2R6</accession>
<sequence length="296" mass="30403">MSVKVLDPGVWAVSPTPFSGNSLSIDESSLDRISAHYEAIGATGITVLGVLGEAASLDSEEKRVVLETVMDACDLPIVAGMVSRATAPVIEEARLAADVLGDRLAGVMVQVNSANVVAAADHLNMIHDATGLGIVVQDYPLVSGVHISAPALVQVVKAAQGVVAVKAESAPSPGVVGELAANLDVPVFGGLGGVNLIDELAFGAAGAMTGFSFTEGLLECVRGWNEGGFEAARAAYSPYLPLINFEAQRGINVGIRKEAIRRLGHFTDSSVRPPVQGLPDGLSPVLAQHLAALGAR</sequence>
<dbReference type="Pfam" id="PF00701">
    <property type="entry name" value="DHDPS"/>
    <property type="match status" value="1"/>
</dbReference>
<dbReference type="GO" id="GO:0005829">
    <property type="term" value="C:cytosol"/>
    <property type="evidence" value="ECO:0007669"/>
    <property type="project" value="TreeGrafter"/>
</dbReference>
<evidence type="ECO:0000256" key="1">
    <source>
        <dbReference type="ARBA" id="ARBA00007592"/>
    </source>
</evidence>
<keyword evidence="4" id="KW-1185">Reference proteome</keyword>
<protein>
    <submittedName>
        <fullName evidence="3">4-hydroxy-tetrahydrodipicolinate synthase</fullName>
    </submittedName>
</protein>
<dbReference type="Proteomes" id="UP000222106">
    <property type="component" value="Unassembled WGS sequence"/>
</dbReference>
<dbReference type="InterPro" id="IPR013785">
    <property type="entry name" value="Aldolase_TIM"/>
</dbReference>
<evidence type="ECO:0000313" key="3">
    <source>
        <dbReference type="EMBL" id="PFG45106.1"/>
    </source>
</evidence>
<reference evidence="3 4" key="1">
    <citation type="submission" date="2017-10" db="EMBL/GenBank/DDBJ databases">
        <title>Sequencing the genomes of 1000 actinobacteria strains.</title>
        <authorList>
            <person name="Klenk H.-P."/>
        </authorList>
    </citation>
    <scope>NUCLEOTIDE SEQUENCE [LARGE SCALE GENOMIC DNA]</scope>
    <source>
        <strain evidence="3 4">DSM 21838</strain>
    </source>
</reference>
<dbReference type="AlphaFoldDB" id="A0A2A9F2R6"/>
<organism evidence="3 4">
    <name type="scientific">Georgenia soli</name>
    <dbReference type="NCBI Taxonomy" id="638953"/>
    <lineage>
        <taxon>Bacteria</taxon>
        <taxon>Bacillati</taxon>
        <taxon>Actinomycetota</taxon>
        <taxon>Actinomycetes</taxon>
        <taxon>Micrococcales</taxon>
        <taxon>Bogoriellaceae</taxon>
        <taxon>Georgenia</taxon>
    </lineage>
</organism>
<dbReference type="SUPFAM" id="SSF51569">
    <property type="entry name" value="Aldolase"/>
    <property type="match status" value="1"/>
</dbReference>
<dbReference type="InterPro" id="IPR002220">
    <property type="entry name" value="DapA-like"/>
</dbReference>
<dbReference type="RefSeq" id="WP_098481990.1">
    <property type="nucleotide sequence ID" value="NZ_PDJI01000001.1"/>
</dbReference>
<dbReference type="EMBL" id="PDJI01000001">
    <property type="protein sequence ID" value="PFG45106.1"/>
    <property type="molecule type" value="Genomic_DNA"/>
</dbReference>
<dbReference type="CDD" id="cd00408">
    <property type="entry name" value="DHDPS-like"/>
    <property type="match status" value="1"/>
</dbReference>
<dbReference type="GO" id="GO:0008840">
    <property type="term" value="F:4-hydroxy-tetrahydrodipicolinate synthase activity"/>
    <property type="evidence" value="ECO:0007669"/>
    <property type="project" value="TreeGrafter"/>
</dbReference>
<dbReference type="OrthoDB" id="9778880at2"/>
<dbReference type="Gene3D" id="3.20.20.70">
    <property type="entry name" value="Aldolase class I"/>
    <property type="match status" value="1"/>
</dbReference>
<name>A0A2A9F2R6_9MICO</name>
<dbReference type="SMART" id="SM01130">
    <property type="entry name" value="DHDPS"/>
    <property type="match status" value="1"/>
</dbReference>
<keyword evidence="2" id="KW-0456">Lyase</keyword>